<feature type="region of interest" description="Disordered" evidence="3">
    <location>
        <begin position="1229"/>
        <end position="1283"/>
    </location>
</feature>
<dbReference type="Proteomes" id="UP000054845">
    <property type="component" value="Unassembled WGS sequence"/>
</dbReference>
<feature type="region of interest" description="Disordered" evidence="3">
    <location>
        <begin position="1399"/>
        <end position="1424"/>
    </location>
</feature>
<feature type="compositionally biased region" description="Low complexity" evidence="3">
    <location>
        <begin position="1149"/>
        <end position="1162"/>
    </location>
</feature>
<feature type="compositionally biased region" description="Polar residues" evidence="3">
    <location>
        <begin position="70"/>
        <end position="90"/>
    </location>
</feature>
<feature type="region of interest" description="Disordered" evidence="3">
    <location>
        <begin position="475"/>
        <end position="547"/>
    </location>
</feature>
<dbReference type="InterPro" id="IPR055414">
    <property type="entry name" value="LRR_R13L4/SHOC2-like"/>
</dbReference>
<feature type="region of interest" description="Disordered" evidence="3">
    <location>
        <begin position="426"/>
        <end position="456"/>
    </location>
</feature>
<feature type="region of interest" description="Disordered" evidence="3">
    <location>
        <begin position="1306"/>
        <end position="1337"/>
    </location>
</feature>
<organism evidence="5 6">
    <name type="scientific">Ceraceosorus bombacis</name>
    <dbReference type="NCBI Taxonomy" id="401625"/>
    <lineage>
        <taxon>Eukaryota</taxon>
        <taxon>Fungi</taxon>
        <taxon>Dikarya</taxon>
        <taxon>Basidiomycota</taxon>
        <taxon>Ustilaginomycotina</taxon>
        <taxon>Exobasidiomycetes</taxon>
        <taxon>Ceraceosorales</taxon>
        <taxon>Ceraceosoraceae</taxon>
        <taxon>Ceraceosorus</taxon>
    </lineage>
</organism>
<feature type="region of interest" description="Disordered" evidence="3">
    <location>
        <begin position="1020"/>
        <end position="1172"/>
    </location>
</feature>
<feature type="region of interest" description="Disordered" evidence="3">
    <location>
        <begin position="973"/>
        <end position="993"/>
    </location>
</feature>
<evidence type="ECO:0000256" key="1">
    <source>
        <dbReference type="ARBA" id="ARBA00022614"/>
    </source>
</evidence>
<feature type="compositionally biased region" description="Low complexity" evidence="3">
    <location>
        <begin position="510"/>
        <end position="519"/>
    </location>
</feature>
<evidence type="ECO:0000256" key="2">
    <source>
        <dbReference type="ARBA" id="ARBA00022737"/>
    </source>
</evidence>
<name>A0A0P1BH03_9BASI</name>
<protein>
    <submittedName>
        <fullName evidence="5">FOG: Leucine rich repeat</fullName>
    </submittedName>
</protein>
<keyword evidence="6" id="KW-1185">Reference proteome</keyword>
<feature type="compositionally biased region" description="Polar residues" evidence="3">
    <location>
        <begin position="721"/>
        <end position="736"/>
    </location>
</feature>
<dbReference type="Pfam" id="PF10428">
    <property type="entry name" value="SOG2"/>
    <property type="match status" value="1"/>
</dbReference>
<dbReference type="Gene3D" id="3.80.10.10">
    <property type="entry name" value="Ribonuclease Inhibitor"/>
    <property type="match status" value="1"/>
</dbReference>
<feature type="compositionally biased region" description="Polar residues" evidence="3">
    <location>
        <begin position="426"/>
        <end position="448"/>
    </location>
</feature>
<dbReference type="SUPFAM" id="SSF52058">
    <property type="entry name" value="L domain-like"/>
    <property type="match status" value="1"/>
</dbReference>
<dbReference type="PANTHER" id="PTHR48051">
    <property type="match status" value="1"/>
</dbReference>
<dbReference type="PANTHER" id="PTHR48051:SF1">
    <property type="entry name" value="RAS SUPPRESSOR PROTEIN 1"/>
    <property type="match status" value="1"/>
</dbReference>
<dbReference type="SMART" id="SM00364">
    <property type="entry name" value="LRR_BAC"/>
    <property type="match status" value="4"/>
</dbReference>
<feature type="compositionally biased region" description="Polar residues" evidence="3">
    <location>
        <begin position="1053"/>
        <end position="1072"/>
    </location>
</feature>
<dbReference type="EMBL" id="CCYA01000264">
    <property type="protein sequence ID" value="CEH15435.1"/>
    <property type="molecule type" value="Genomic_DNA"/>
</dbReference>
<feature type="compositionally biased region" description="Basic and acidic residues" evidence="3">
    <location>
        <begin position="343"/>
        <end position="362"/>
    </location>
</feature>
<feature type="region of interest" description="Disordered" evidence="3">
    <location>
        <begin position="721"/>
        <end position="810"/>
    </location>
</feature>
<reference evidence="5 6" key="1">
    <citation type="submission" date="2014-09" db="EMBL/GenBank/DDBJ databases">
        <authorList>
            <person name="Magalhaes I.L.F."/>
            <person name="Oliveira U."/>
            <person name="Santos F.R."/>
            <person name="Vidigal T.H.D.A."/>
            <person name="Brescovit A.D."/>
            <person name="Santos A.J."/>
        </authorList>
    </citation>
    <scope>NUCLEOTIDE SEQUENCE [LARGE SCALE GENOMIC DNA]</scope>
</reference>
<feature type="compositionally biased region" description="Low complexity" evidence="3">
    <location>
        <begin position="1263"/>
        <end position="1279"/>
    </location>
</feature>
<evidence type="ECO:0000313" key="6">
    <source>
        <dbReference type="Proteomes" id="UP000054845"/>
    </source>
</evidence>
<keyword evidence="1" id="KW-0433">Leucine-rich repeat</keyword>
<feature type="region of interest" description="Disordered" evidence="3">
    <location>
        <begin position="1"/>
        <end position="123"/>
    </location>
</feature>
<dbReference type="InterPro" id="IPR003591">
    <property type="entry name" value="Leu-rich_rpt_typical-subtyp"/>
</dbReference>
<dbReference type="STRING" id="401625.A0A0P1BH03"/>
<feature type="compositionally biased region" description="Polar residues" evidence="3">
    <location>
        <begin position="1"/>
        <end position="18"/>
    </location>
</feature>
<feature type="region of interest" description="Disordered" evidence="3">
    <location>
        <begin position="928"/>
        <end position="956"/>
    </location>
</feature>
<dbReference type="Pfam" id="PF23598">
    <property type="entry name" value="LRR_14"/>
    <property type="match status" value="1"/>
</dbReference>
<dbReference type="GO" id="GO:0005737">
    <property type="term" value="C:cytoplasm"/>
    <property type="evidence" value="ECO:0007669"/>
    <property type="project" value="TreeGrafter"/>
</dbReference>
<feature type="compositionally biased region" description="Polar residues" evidence="3">
    <location>
        <begin position="47"/>
        <end position="59"/>
    </location>
</feature>
<proteinExistence type="predicted"/>
<evidence type="ECO:0000259" key="4">
    <source>
        <dbReference type="Pfam" id="PF23598"/>
    </source>
</evidence>
<feature type="compositionally biased region" description="Polar residues" evidence="3">
    <location>
        <begin position="1099"/>
        <end position="1110"/>
    </location>
</feature>
<feature type="domain" description="Disease resistance R13L4/SHOC-2-like LRR" evidence="4">
    <location>
        <begin position="202"/>
        <end position="282"/>
    </location>
</feature>
<dbReference type="OrthoDB" id="1394818at2759"/>
<evidence type="ECO:0000256" key="3">
    <source>
        <dbReference type="SAM" id="MobiDB-lite"/>
    </source>
</evidence>
<sequence length="1424" mass="150044">MSPSSYLSQLASPQSQLTPRPPGRASPTSRADDAEAEDEQETIEFVGSTSLYETHSASSGGHHFRDPSSLGGQSNVELSMSVETPNTSIHSSSAPPPPRARDKETSLGGTLLEDRSKTSAEPISDSECLTLVADLKAQSKRGVTTSGLATPSEGGISSLDIYTLDLCHKRIGNIPGEVVDLIGSDIIRLALGYNTITRLPDNFGQLNKLRYLNVRWNLITVFPACICELPVLEILDISRNKIRKLPAEPGRLLQLRILSIANNRLRKLPAWIAEMKNLRTLMIEANPITWPPPHISVMPTTPKTPYAVVRERAANATGCSASHLRAESGLSSAATSDTIAGDKTPKDDKAAADRSRKKSEEAKMVEWIGQVKSWLARHPEADEDRRLENALPSGSSRGLEAAMGFNMTSTPPPAERRMLLGTPQRSVYASTAQDTRAQPSQGADQGTARSADVEASAALLSDEETDHGEVLALNRSPPDFAPRQTPTATPAPASHETHTQQMMRAEDELSSSPARSIISTRRRRGTDEDATTGERNLISPPPDDFDDLEPPKVPPIPRHYSPLTSPAVEKGARPLNFESIDVGEPSFSGQRGRALFAESPLLGHGRNNSHSVAQATGNSQPRGPNRGSLLRGKKSLPELRTSGSSMIGMSSMTPDTTQAPGHAPPHEMEISASAPELTKTSGMNAVSDAVVGLQSRKTAVLGAGFQGRRPNLPQSISAATAAGLTSSRGHQPQHSTGSGGGGLRKLSLSTAATVGAADFDSPSDVRMGEGSGRRAEFQRPARAAQPLGSLQEDVRDAATGGGGVEEDDGAVEVERNSYFRRLSTLPPSTMSTSIPVAVPHLGAPEPSVIRAILIAARDSVRTFSKVVAVLQRQLQNLLPRADIRYTRTLLLMLYGSTAEVALAWSTMEPHVQAVLPYLARDEAPTTLPATHQSAVPPMSAPALLPAHLGSQPSSALPSIAEATSPVLQLSHTIRPAPTSAGHRGQRRRHAGSFSAHDVAQGATMGGHGLSEDQPFELSELRSQAQQEHRRRAASNAGSITPFHSLGTPASDDVLQQQQKEARGSSPSQSQRFPNIVPPYTANPALRSNLAGPGVPRSAPQAQNQGMSAPATSVRFPGYARSISDSPFSAGRNKRTPSNASASEAGGLYPLGRGPLTAPAPGGTAPPPATPVTSAPYPAALGYSANTPTPGSALDPQLVELVAEVTSVASAVWTTLLEHLASIGVRAAGLGPGSPGLPEPQGRVRGRLASGPDGASVEGKSSTDETASSSGASTSAGSSSRRLREVRELAMSSAELTRRLQATLDKVQQAAEDVEEEDLASEAGEARSPLPDSRGRGSALGFVDGRRLREESSRFVRAVISISTQIKATSVEHAFPKPIMRAVGELTTLSRDLTLHLHFNGPTGSTPSATPAAASLAPKSLEATG</sequence>
<feature type="compositionally biased region" description="Polar residues" evidence="3">
    <location>
        <begin position="606"/>
        <end position="622"/>
    </location>
</feature>
<evidence type="ECO:0000313" key="5">
    <source>
        <dbReference type="EMBL" id="CEH15435.1"/>
    </source>
</evidence>
<feature type="compositionally biased region" description="Low complexity" evidence="3">
    <location>
        <begin position="642"/>
        <end position="652"/>
    </location>
</feature>
<dbReference type="InterPro" id="IPR019487">
    <property type="entry name" value="RAM_signalling_pathway_SOG2"/>
</dbReference>
<keyword evidence="2" id="KW-0677">Repeat</keyword>
<feature type="compositionally biased region" description="Polar residues" evidence="3">
    <location>
        <begin position="329"/>
        <end position="338"/>
    </location>
</feature>
<feature type="region of interest" description="Disordered" evidence="3">
    <location>
        <begin position="601"/>
        <end position="668"/>
    </location>
</feature>
<feature type="compositionally biased region" description="Low complexity" evidence="3">
    <location>
        <begin position="1400"/>
        <end position="1414"/>
    </location>
</feature>
<dbReference type="InterPro" id="IPR032675">
    <property type="entry name" value="LRR_dom_sf"/>
</dbReference>
<dbReference type="SMART" id="SM00369">
    <property type="entry name" value="LRR_TYP"/>
    <property type="match status" value="3"/>
</dbReference>
<feature type="region of interest" description="Disordered" evidence="3">
    <location>
        <begin position="324"/>
        <end position="362"/>
    </location>
</feature>
<dbReference type="InterPro" id="IPR050216">
    <property type="entry name" value="LRR_domain-containing"/>
</dbReference>
<accession>A0A0P1BH03</accession>